<feature type="region of interest" description="Disordered" evidence="1">
    <location>
        <begin position="141"/>
        <end position="161"/>
    </location>
</feature>
<comment type="caution">
    <text evidence="3">The sequence shown here is derived from an EMBL/GenBank/DDBJ whole genome shotgun (WGS) entry which is preliminary data.</text>
</comment>
<proteinExistence type="predicted"/>
<dbReference type="InterPro" id="IPR000086">
    <property type="entry name" value="NUDIX_hydrolase_dom"/>
</dbReference>
<dbReference type="PROSITE" id="PS51462">
    <property type="entry name" value="NUDIX"/>
    <property type="match status" value="1"/>
</dbReference>
<dbReference type="SUPFAM" id="SSF55811">
    <property type="entry name" value="Nudix"/>
    <property type="match status" value="1"/>
</dbReference>
<dbReference type="Gene3D" id="3.90.79.10">
    <property type="entry name" value="Nucleoside Triphosphate Pyrophosphohydrolase"/>
    <property type="match status" value="1"/>
</dbReference>
<organism evidence="3 4">
    <name type="scientific">Streptomyces capillispiralis</name>
    <dbReference type="NCBI Taxonomy" id="68182"/>
    <lineage>
        <taxon>Bacteria</taxon>
        <taxon>Bacillati</taxon>
        <taxon>Actinomycetota</taxon>
        <taxon>Actinomycetes</taxon>
        <taxon>Kitasatosporales</taxon>
        <taxon>Streptomycetaceae</taxon>
        <taxon>Streptomyces</taxon>
    </lineage>
</organism>
<dbReference type="Pfam" id="PF00293">
    <property type="entry name" value="NUDIX"/>
    <property type="match status" value="1"/>
</dbReference>
<dbReference type="RefSeq" id="WP_145870765.1">
    <property type="nucleotide sequence ID" value="NZ_BNCE01000020.1"/>
</dbReference>
<evidence type="ECO:0000256" key="1">
    <source>
        <dbReference type="SAM" id="MobiDB-lite"/>
    </source>
</evidence>
<keyword evidence="4" id="KW-1185">Reference proteome</keyword>
<dbReference type="AlphaFoldDB" id="A0A561TQ06"/>
<accession>A0A561TQ06</accession>
<evidence type="ECO:0000313" key="4">
    <source>
        <dbReference type="Proteomes" id="UP000316603"/>
    </source>
</evidence>
<dbReference type="InterPro" id="IPR015797">
    <property type="entry name" value="NUDIX_hydrolase-like_dom_sf"/>
</dbReference>
<gene>
    <name evidence="3" type="ORF">FHX78_116241</name>
</gene>
<evidence type="ECO:0000313" key="3">
    <source>
        <dbReference type="EMBL" id="TWF89199.1"/>
    </source>
</evidence>
<reference evidence="3 4" key="1">
    <citation type="submission" date="2019-06" db="EMBL/GenBank/DDBJ databases">
        <title>Sequencing the genomes of 1000 actinobacteria strains.</title>
        <authorList>
            <person name="Klenk H.-P."/>
        </authorList>
    </citation>
    <scope>NUCLEOTIDE SEQUENCE [LARGE SCALE GENOMIC DNA]</scope>
    <source>
        <strain evidence="3 4">DSM 41695</strain>
    </source>
</reference>
<dbReference type="OrthoDB" id="4545744at2"/>
<feature type="domain" description="Nudix hydrolase" evidence="2">
    <location>
        <begin position="4"/>
        <end position="132"/>
    </location>
</feature>
<evidence type="ECO:0000259" key="2">
    <source>
        <dbReference type="PROSITE" id="PS51462"/>
    </source>
</evidence>
<protein>
    <submittedName>
        <fullName evidence="3">ADP-ribose pyrophosphatase YjhB (NUDIX family)</fullName>
    </submittedName>
</protein>
<dbReference type="Proteomes" id="UP000316603">
    <property type="component" value="Unassembled WGS sequence"/>
</dbReference>
<dbReference type="EMBL" id="VIWV01000001">
    <property type="protein sequence ID" value="TWF89199.1"/>
    <property type="molecule type" value="Genomic_DNA"/>
</dbReference>
<name>A0A561TQ06_9ACTN</name>
<sequence length="161" mass="17894">MADVVRRSVRNILRDDEELVLIKRIKPGRDPYWVTVGGGVEADDQTIEAALHREVFEELGGTVDLAVLAYLITDNLNGGIGIQHILAARLVAMDLTTQTGAEFTKPERGDYEVVRVPFTRDAPCELNLVWRIARRSDSSWPASLEPRVRPHRTGLPGGRAI</sequence>